<evidence type="ECO:0000313" key="2">
    <source>
        <dbReference type="EMBL" id="ALS98025.1"/>
    </source>
</evidence>
<sequence length="140" mass="16470">MHKFITDFFNTNHQALELLFIAYRRHKARDGVYARQLFDKFKAGMQEHIGWEENLLLPALESANRKSFPTDKARAEHQQVMQQINWIEGLLDKGVDTSQDDLSLEYMLNDHFENDEFNLYPVCDRVLSDDDTAKILMAIY</sequence>
<keyword evidence="3" id="KW-1185">Reference proteome</keyword>
<accession>A0A0U3B394</accession>
<dbReference type="EMBL" id="CP013650">
    <property type="protein sequence ID" value="ALS98025.1"/>
    <property type="molecule type" value="Genomic_DNA"/>
</dbReference>
<dbReference type="STRING" id="1526571.AT746_06945"/>
<dbReference type="OrthoDB" id="9792554at2"/>
<protein>
    <recommendedName>
        <fullName evidence="1">Hemerythrin-like domain-containing protein</fullName>
    </recommendedName>
</protein>
<dbReference type="RefSeq" id="WP_062478275.1">
    <property type="nucleotide sequence ID" value="NZ_CP013650.1"/>
</dbReference>
<dbReference type="KEGG" id="lal:AT746_06945"/>
<feature type="domain" description="Hemerythrin-like" evidence="1">
    <location>
        <begin position="6"/>
        <end position="122"/>
    </location>
</feature>
<proteinExistence type="predicted"/>
<dbReference type="InterPro" id="IPR012312">
    <property type="entry name" value="Hemerythrin-like"/>
</dbReference>
<organism evidence="2 3">
    <name type="scientific">Lacimicrobium alkaliphilum</name>
    <dbReference type="NCBI Taxonomy" id="1526571"/>
    <lineage>
        <taxon>Bacteria</taxon>
        <taxon>Pseudomonadati</taxon>
        <taxon>Pseudomonadota</taxon>
        <taxon>Gammaproteobacteria</taxon>
        <taxon>Alteromonadales</taxon>
        <taxon>Alteromonadaceae</taxon>
        <taxon>Lacimicrobium</taxon>
    </lineage>
</organism>
<evidence type="ECO:0000313" key="3">
    <source>
        <dbReference type="Proteomes" id="UP000068447"/>
    </source>
</evidence>
<dbReference type="Proteomes" id="UP000068447">
    <property type="component" value="Chromosome"/>
</dbReference>
<gene>
    <name evidence="2" type="ORF">AT746_06945</name>
</gene>
<dbReference type="AlphaFoldDB" id="A0A0U3B394"/>
<evidence type="ECO:0000259" key="1">
    <source>
        <dbReference type="Pfam" id="PF01814"/>
    </source>
</evidence>
<name>A0A0U3B394_9ALTE</name>
<dbReference type="Gene3D" id="1.20.120.520">
    <property type="entry name" value="nmb1532 protein domain like"/>
    <property type="match status" value="1"/>
</dbReference>
<reference evidence="2 3" key="1">
    <citation type="submission" date="2015-12" db="EMBL/GenBank/DDBJ databases">
        <title>Complete genome of Lacimicrobium alkaliphilum KCTC 32984.</title>
        <authorList>
            <person name="Kim S.-G."/>
            <person name="Lee Y.-J."/>
        </authorList>
    </citation>
    <scope>NUCLEOTIDE SEQUENCE [LARGE SCALE GENOMIC DNA]</scope>
    <source>
        <strain evidence="2 3">YelD216</strain>
    </source>
</reference>
<dbReference type="Pfam" id="PF01814">
    <property type="entry name" value="Hemerythrin"/>
    <property type="match status" value="1"/>
</dbReference>